<dbReference type="EMBL" id="KQ030472">
    <property type="protein sequence ID" value="KJP84678.1"/>
    <property type="molecule type" value="Genomic_DNA"/>
</dbReference>
<name>A0A0D9QCF0_PLAFR</name>
<protein>
    <recommendedName>
        <fullName evidence="2">Schizont-infected cell agglutination C-terminal domain-containing protein</fullName>
    </recommendedName>
</protein>
<feature type="non-terminal residue" evidence="3">
    <location>
        <position position="139"/>
    </location>
</feature>
<feature type="compositionally biased region" description="Polar residues" evidence="1">
    <location>
        <begin position="110"/>
        <end position="129"/>
    </location>
</feature>
<organism evidence="3 4">
    <name type="scientific">Plasmodium fragile</name>
    <dbReference type="NCBI Taxonomy" id="5857"/>
    <lineage>
        <taxon>Eukaryota</taxon>
        <taxon>Sar</taxon>
        <taxon>Alveolata</taxon>
        <taxon>Apicomplexa</taxon>
        <taxon>Aconoidasida</taxon>
        <taxon>Haemosporida</taxon>
        <taxon>Plasmodiidae</taxon>
        <taxon>Plasmodium</taxon>
        <taxon>Plasmodium (Plasmodium)</taxon>
    </lineage>
</organism>
<reference evidence="3 4" key="1">
    <citation type="submission" date="2014-03" db="EMBL/GenBank/DDBJ databases">
        <title>The Genome Sequence of Plasmodium fragile nilgiri.</title>
        <authorList>
            <consortium name="The Broad Institute Genomics Platform"/>
            <consortium name="The Broad Institute Genome Sequencing Center for Infectious Disease"/>
            <person name="Neafsey D."/>
            <person name="Duraisingh M."/>
            <person name="Young S.K."/>
            <person name="Zeng Q."/>
            <person name="Gargeya S."/>
            <person name="Abouelleil A."/>
            <person name="Alvarado L."/>
            <person name="Chapman S.B."/>
            <person name="Gainer-Dewar J."/>
            <person name="Goldberg J."/>
            <person name="Griggs A."/>
            <person name="Gujja S."/>
            <person name="Hansen M."/>
            <person name="Howarth C."/>
            <person name="Imamovic A."/>
            <person name="Larimer J."/>
            <person name="Pearson M."/>
            <person name="Poon T.W."/>
            <person name="Priest M."/>
            <person name="Roberts A."/>
            <person name="Saif S."/>
            <person name="Shea T."/>
            <person name="Sykes S."/>
            <person name="Wortman J."/>
            <person name="Nusbaum C."/>
            <person name="Birren B."/>
        </authorList>
    </citation>
    <scope>NUCLEOTIDE SEQUENCE [LARGE SCALE GENOMIC DNA]</scope>
    <source>
        <strain evidence="4">nilgiri</strain>
    </source>
</reference>
<proteinExistence type="predicted"/>
<accession>A0A0D9QCF0</accession>
<dbReference type="InterPro" id="IPR024288">
    <property type="entry name" value="SICA_C"/>
</dbReference>
<evidence type="ECO:0000313" key="4">
    <source>
        <dbReference type="Proteomes" id="UP000054561"/>
    </source>
</evidence>
<dbReference type="Proteomes" id="UP000054561">
    <property type="component" value="Unassembled WGS sequence"/>
</dbReference>
<dbReference type="Pfam" id="PF12879">
    <property type="entry name" value="SICA_C"/>
    <property type="match status" value="1"/>
</dbReference>
<evidence type="ECO:0000259" key="2">
    <source>
        <dbReference type="Pfam" id="PF12879"/>
    </source>
</evidence>
<dbReference type="OrthoDB" id="376328at2759"/>
<gene>
    <name evidence="3" type="ORF">AK88_05690</name>
</gene>
<feature type="non-terminal residue" evidence="3">
    <location>
        <position position="1"/>
    </location>
</feature>
<evidence type="ECO:0000256" key="1">
    <source>
        <dbReference type="SAM" id="MobiDB-lite"/>
    </source>
</evidence>
<feature type="region of interest" description="Disordered" evidence="1">
    <location>
        <begin position="106"/>
        <end position="139"/>
    </location>
</feature>
<feature type="domain" description="Schizont-infected cell agglutination C-terminal" evidence="2">
    <location>
        <begin position="1"/>
        <end position="105"/>
    </location>
</feature>
<evidence type="ECO:0000313" key="3">
    <source>
        <dbReference type="EMBL" id="KJP84678.1"/>
    </source>
</evidence>
<dbReference type="AlphaFoldDB" id="A0A0D9QCF0"/>
<dbReference type="VEuPathDB" id="PlasmoDB:AK88_05690"/>
<dbReference type="RefSeq" id="XP_012338715.1">
    <property type="nucleotide sequence ID" value="XM_012483292.1"/>
</dbReference>
<feature type="region of interest" description="Disordered" evidence="1">
    <location>
        <begin position="41"/>
        <end position="65"/>
    </location>
</feature>
<dbReference type="GeneID" id="24271004"/>
<sequence length="139" mass="15937">YFAHLGKQRRRTYRTVRDVPSPPLDEEILQHLQRGELPPPAYGYTMIRDTQPASAAERRGQRPPRVHKRTIIELHLEVLNECEATEWENVKDDYLHILVEEFMGGHKGHSSSLHAPTTNEGLSGNNVSANADRPRHYHA</sequence>
<keyword evidence="4" id="KW-1185">Reference proteome</keyword>